<dbReference type="InterPro" id="IPR025997">
    <property type="entry name" value="SBP_2_dom"/>
</dbReference>
<protein>
    <submittedName>
        <fullName evidence="6">ABC transporter substrate-binding protein</fullName>
    </submittedName>
</protein>
<evidence type="ECO:0000313" key="6">
    <source>
        <dbReference type="EMBL" id="PKR55686.1"/>
    </source>
</evidence>
<sequence>MTNKKRLLGVTLALGLGLVATSALAADKIKIGVSIPAATHGWAGGLNWHAQEAEKDLEKAYPNLDFIIATAKNPTEQANDLEDLVSVQNIDGLVILPFESDPLTIPVQQVKEAGKFITVVDRGLSQLGIEDIYVAGNNSALGEQAGEYLKKRLDGKGKIVVLRGLPTTVDDERVEAFNASIKDSDIEVLDMKYANWNRDDGYEVMQDFLSRFPEIDAVWAQDDDIALGVIEAIKQADRTDEMFVVGGGGMKDIIKRVKDGDKLTPIDVLYPPAMIATAMGLTALKFETKAAVEGRYILGATTVTPENADKFYFPDSPY</sequence>
<evidence type="ECO:0000313" key="7">
    <source>
        <dbReference type="Proteomes" id="UP000233597"/>
    </source>
</evidence>
<dbReference type="GO" id="GO:0030246">
    <property type="term" value="F:carbohydrate binding"/>
    <property type="evidence" value="ECO:0007669"/>
    <property type="project" value="UniProtKB-ARBA"/>
</dbReference>
<organism evidence="6 7">
    <name type="scientific">Thalassospira marina</name>
    <dbReference type="NCBI Taxonomy" id="2048283"/>
    <lineage>
        <taxon>Bacteria</taxon>
        <taxon>Pseudomonadati</taxon>
        <taxon>Pseudomonadota</taxon>
        <taxon>Alphaproteobacteria</taxon>
        <taxon>Rhodospirillales</taxon>
        <taxon>Thalassospiraceae</taxon>
        <taxon>Thalassospira</taxon>
    </lineage>
</organism>
<dbReference type="AlphaFoldDB" id="A0A2N3KYY7"/>
<dbReference type="RefSeq" id="WP_101263680.1">
    <property type="nucleotide sequence ID" value="NZ_NWTK01000001.1"/>
</dbReference>
<dbReference type="PANTHER" id="PTHR46847:SF1">
    <property type="entry name" value="D-ALLOSE-BINDING PERIPLASMIC PROTEIN-RELATED"/>
    <property type="match status" value="1"/>
</dbReference>
<evidence type="ECO:0000256" key="2">
    <source>
        <dbReference type="ARBA" id="ARBA00007639"/>
    </source>
</evidence>
<dbReference type="Gene3D" id="3.40.50.2300">
    <property type="match status" value="2"/>
</dbReference>
<proteinExistence type="inferred from homology"/>
<dbReference type="EMBL" id="NWTK01000001">
    <property type="protein sequence ID" value="PKR55686.1"/>
    <property type="molecule type" value="Genomic_DNA"/>
</dbReference>
<evidence type="ECO:0000256" key="1">
    <source>
        <dbReference type="ARBA" id="ARBA00004196"/>
    </source>
</evidence>
<evidence type="ECO:0000259" key="5">
    <source>
        <dbReference type="Pfam" id="PF13407"/>
    </source>
</evidence>
<dbReference type="PANTHER" id="PTHR46847">
    <property type="entry name" value="D-ALLOSE-BINDING PERIPLASMIC PROTEIN-RELATED"/>
    <property type="match status" value="1"/>
</dbReference>
<accession>A0A2N3KYY7</accession>
<feature type="domain" description="Periplasmic binding protein" evidence="5">
    <location>
        <begin position="31"/>
        <end position="261"/>
    </location>
</feature>
<dbReference type="InterPro" id="IPR028082">
    <property type="entry name" value="Peripla_BP_I"/>
</dbReference>
<dbReference type="Pfam" id="PF13407">
    <property type="entry name" value="Peripla_BP_4"/>
    <property type="match status" value="1"/>
</dbReference>
<feature type="signal peptide" evidence="4">
    <location>
        <begin position="1"/>
        <end position="25"/>
    </location>
</feature>
<evidence type="ECO:0000256" key="3">
    <source>
        <dbReference type="ARBA" id="ARBA00022729"/>
    </source>
</evidence>
<comment type="subcellular location">
    <subcellularLocation>
        <location evidence="1">Cell envelope</location>
    </subcellularLocation>
</comment>
<keyword evidence="3 4" id="KW-0732">Signal</keyword>
<gene>
    <name evidence="6" type="ORF">COO20_00200</name>
</gene>
<dbReference type="OrthoDB" id="3837830at2"/>
<name>A0A2N3KYY7_9PROT</name>
<dbReference type="SUPFAM" id="SSF53822">
    <property type="entry name" value="Periplasmic binding protein-like I"/>
    <property type="match status" value="1"/>
</dbReference>
<dbReference type="GO" id="GO:0030313">
    <property type="term" value="C:cell envelope"/>
    <property type="evidence" value="ECO:0007669"/>
    <property type="project" value="UniProtKB-SubCell"/>
</dbReference>
<evidence type="ECO:0000256" key="4">
    <source>
        <dbReference type="SAM" id="SignalP"/>
    </source>
</evidence>
<reference evidence="6 7" key="1">
    <citation type="submission" date="2017-09" db="EMBL/GenBank/DDBJ databases">
        <title>Biodiversity and function of Thalassospira species in the particle-attached aromatic-hydrocarbon-degrading consortia from the surface seawater of the South China Sea.</title>
        <authorList>
            <person name="Dong C."/>
            <person name="Liu R."/>
            <person name="Shao Z."/>
        </authorList>
    </citation>
    <scope>NUCLEOTIDE SEQUENCE [LARGE SCALE GENOMIC DNA]</scope>
    <source>
        <strain evidence="6 7">CSC1P2</strain>
    </source>
</reference>
<dbReference type="Proteomes" id="UP000233597">
    <property type="component" value="Unassembled WGS sequence"/>
</dbReference>
<comment type="similarity">
    <text evidence="2">Belongs to the bacterial solute-binding protein 2 family.</text>
</comment>
<comment type="caution">
    <text evidence="6">The sequence shown here is derived from an EMBL/GenBank/DDBJ whole genome shotgun (WGS) entry which is preliminary data.</text>
</comment>
<feature type="chain" id="PRO_5014781503" evidence="4">
    <location>
        <begin position="26"/>
        <end position="318"/>
    </location>
</feature>